<name>A0ABR1GWY6_9HYPO</name>
<dbReference type="Proteomes" id="UP001498476">
    <property type="component" value="Unassembled WGS sequence"/>
</dbReference>
<dbReference type="InterPro" id="IPR001810">
    <property type="entry name" value="F-box_dom"/>
</dbReference>
<feature type="domain" description="F-box" evidence="2">
    <location>
        <begin position="66"/>
        <end position="113"/>
    </location>
</feature>
<dbReference type="SUPFAM" id="SSF81383">
    <property type="entry name" value="F-box domain"/>
    <property type="match status" value="1"/>
</dbReference>
<evidence type="ECO:0000313" key="3">
    <source>
        <dbReference type="EMBL" id="KAK7413179.1"/>
    </source>
</evidence>
<dbReference type="Pfam" id="PF00646">
    <property type="entry name" value="F-box"/>
    <property type="match status" value="1"/>
</dbReference>
<evidence type="ECO:0000313" key="4">
    <source>
        <dbReference type="Proteomes" id="UP001498476"/>
    </source>
</evidence>
<dbReference type="EMBL" id="JAZAVJ010000137">
    <property type="protein sequence ID" value="KAK7413179.1"/>
    <property type="molecule type" value="Genomic_DNA"/>
</dbReference>
<evidence type="ECO:0000256" key="1">
    <source>
        <dbReference type="SAM" id="MobiDB-lite"/>
    </source>
</evidence>
<proteinExistence type="predicted"/>
<gene>
    <name evidence="3" type="ORF">QQX98_007958</name>
</gene>
<dbReference type="InterPro" id="IPR036047">
    <property type="entry name" value="F-box-like_dom_sf"/>
</dbReference>
<protein>
    <recommendedName>
        <fullName evidence="2">F-box domain-containing protein</fullName>
    </recommendedName>
</protein>
<evidence type="ECO:0000259" key="2">
    <source>
        <dbReference type="PROSITE" id="PS50181"/>
    </source>
</evidence>
<sequence length="496" mass="57489">MAKPKEPPAHRSCMEAIRDWFHRNAASPSRSPDLPPSYEEAVASNRPPKAGSMDRVVASAYSNQMHSPFIRLPDGLIVAVMEQLDLEDILQLRQTSRDFMRLFSQSKAFWKYHLTDASDPYHRRHLARIWATPMHYPRRARSATLCDLCTTFRKQRGCRSDAELLQTVPFVYCSGCNMEHRALYFSAQQRLESDAERLCKGREGRISLCEHISVTWDAAQRLADKKSGQNVIRCDQGHHNVSSCKHVQNGTSKRCYHDDKPRFKFYRDANQKLWFDLSITTHIRYKPAHGGKMTSSEFRRGIERYVHQRLPARSFRWLPSNMAGTRDVVRCFDPNICNCLDWGKPEESHGSQGEMATAAAKFEWKLCPNPVRPWRLRPGTESSTFTGKDEFHCEDRCAGFSHNDHFDALCGSWDWEFQKCPENDDSMVFTQTRRSSADSPYDFGWSSLIKYRYDDLARDEEMRGISWCSQPGCRFRPAYEIQQCSTKRAGFHHRTI</sequence>
<feature type="region of interest" description="Disordered" evidence="1">
    <location>
        <begin position="25"/>
        <end position="51"/>
    </location>
</feature>
<dbReference type="PROSITE" id="PS50181">
    <property type="entry name" value="FBOX"/>
    <property type="match status" value="1"/>
</dbReference>
<comment type="caution">
    <text evidence="3">The sequence shown here is derived from an EMBL/GenBank/DDBJ whole genome shotgun (WGS) entry which is preliminary data.</text>
</comment>
<organism evidence="3 4">
    <name type="scientific">Neonectria punicea</name>
    <dbReference type="NCBI Taxonomy" id="979145"/>
    <lineage>
        <taxon>Eukaryota</taxon>
        <taxon>Fungi</taxon>
        <taxon>Dikarya</taxon>
        <taxon>Ascomycota</taxon>
        <taxon>Pezizomycotina</taxon>
        <taxon>Sordariomycetes</taxon>
        <taxon>Hypocreomycetidae</taxon>
        <taxon>Hypocreales</taxon>
        <taxon>Nectriaceae</taxon>
        <taxon>Neonectria</taxon>
    </lineage>
</organism>
<reference evidence="3 4" key="1">
    <citation type="journal article" date="2025" name="Microbiol. Resour. Announc.">
        <title>Draft genome sequences for Neonectria magnoliae and Neonectria punicea, canker pathogens of Liriodendron tulipifera and Acer saccharum in West Virginia.</title>
        <authorList>
            <person name="Petronek H.M."/>
            <person name="Kasson M.T."/>
            <person name="Metheny A.M."/>
            <person name="Stauder C.M."/>
            <person name="Lovett B."/>
            <person name="Lynch S.C."/>
            <person name="Garnas J.R."/>
            <person name="Kasson L.R."/>
            <person name="Stajich J.E."/>
        </authorList>
    </citation>
    <scope>NUCLEOTIDE SEQUENCE [LARGE SCALE GENOMIC DNA]</scope>
    <source>
        <strain evidence="3 4">NRRL 64653</strain>
    </source>
</reference>
<accession>A0ABR1GWY6</accession>
<keyword evidence="4" id="KW-1185">Reference proteome</keyword>